<dbReference type="Pfam" id="PF22633">
    <property type="entry name" value="F5_F8_type_C_2"/>
    <property type="match status" value="1"/>
</dbReference>
<evidence type="ECO:0000256" key="1">
    <source>
        <dbReference type="SAM" id="SignalP"/>
    </source>
</evidence>
<feature type="domain" description="Ricin B lectin" evidence="2">
    <location>
        <begin position="687"/>
        <end position="824"/>
    </location>
</feature>
<dbReference type="Proteomes" id="UP000198582">
    <property type="component" value="Unassembled WGS sequence"/>
</dbReference>
<dbReference type="SMART" id="SM00458">
    <property type="entry name" value="RICIN"/>
    <property type="match status" value="1"/>
</dbReference>
<evidence type="ECO:0000313" key="4">
    <source>
        <dbReference type="Proteomes" id="UP000198582"/>
    </source>
</evidence>
<dbReference type="Gene3D" id="1.50.10.10">
    <property type="match status" value="1"/>
</dbReference>
<evidence type="ECO:0000313" key="3">
    <source>
        <dbReference type="EMBL" id="SEP51043.1"/>
    </source>
</evidence>
<dbReference type="SUPFAM" id="SSF49785">
    <property type="entry name" value="Galactose-binding domain-like"/>
    <property type="match status" value="1"/>
</dbReference>
<dbReference type="CDD" id="cd00161">
    <property type="entry name" value="beta-trefoil_Ricin-like"/>
    <property type="match status" value="1"/>
</dbReference>
<keyword evidence="1" id="KW-0732">Signal</keyword>
<dbReference type="GO" id="GO:0030246">
    <property type="term" value="F:carbohydrate binding"/>
    <property type="evidence" value="ECO:0007669"/>
    <property type="project" value="UniProtKB-KW"/>
</dbReference>
<dbReference type="GO" id="GO:0005975">
    <property type="term" value="P:carbohydrate metabolic process"/>
    <property type="evidence" value="ECO:0007669"/>
    <property type="project" value="InterPro"/>
</dbReference>
<dbReference type="PROSITE" id="PS50231">
    <property type="entry name" value="RICIN_B_LECTIN"/>
    <property type="match status" value="1"/>
</dbReference>
<keyword evidence="4" id="KW-1185">Reference proteome</keyword>
<dbReference type="OrthoDB" id="231241at2"/>
<dbReference type="RefSeq" id="WP_091622839.1">
    <property type="nucleotide sequence ID" value="NZ_FOEF01000015.1"/>
</dbReference>
<dbReference type="InterPro" id="IPR005194">
    <property type="entry name" value="Glyco_hydro_65_C"/>
</dbReference>
<dbReference type="InterPro" id="IPR008979">
    <property type="entry name" value="Galactose-bd-like_sf"/>
</dbReference>
<proteinExistence type="predicted"/>
<dbReference type="InterPro" id="IPR012341">
    <property type="entry name" value="6hp_glycosidase-like_sf"/>
</dbReference>
<gene>
    <name evidence="3" type="ORF">SAMN04489732_115116</name>
</gene>
<evidence type="ECO:0000259" key="2">
    <source>
        <dbReference type="SMART" id="SM00458"/>
    </source>
</evidence>
<dbReference type="STRING" id="394193.SAMN04489732_115116"/>
<feature type="chain" id="PRO_5011640257" evidence="1">
    <location>
        <begin position="26"/>
        <end position="827"/>
    </location>
</feature>
<dbReference type="InterPro" id="IPR000772">
    <property type="entry name" value="Ricin_B_lectin"/>
</dbReference>
<dbReference type="SUPFAM" id="SSF50370">
    <property type="entry name" value="Ricin B-like lectins"/>
    <property type="match status" value="1"/>
</dbReference>
<protein>
    <submittedName>
        <fullName evidence="3">Ricin-type beta-trefoil lectin domain-like</fullName>
    </submittedName>
</protein>
<name>A0A1H8YG55_9PSEU</name>
<feature type="signal peptide" evidence="1">
    <location>
        <begin position="1"/>
        <end position="25"/>
    </location>
</feature>
<dbReference type="Gene3D" id="2.60.120.260">
    <property type="entry name" value="Galactose-binding domain-like"/>
    <property type="match status" value="1"/>
</dbReference>
<dbReference type="Pfam" id="PF03633">
    <property type="entry name" value="Glyco_hydro_65C"/>
    <property type="match status" value="1"/>
</dbReference>
<keyword evidence="3" id="KW-0430">Lectin</keyword>
<organism evidence="3 4">
    <name type="scientific">Amycolatopsis saalfeldensis</name>
    <dbReference type="NCBI Taxonomy" id="394193"/>
    <lineage>
        <taxon>Bacteria</taxon>
        <taxon>Bacillati</taxon>
        <taxon>Actinomycetota</taxon>
        <taxon>Actinomycetes</taxon>
        <taxon>Pseudonocardiales</taxon>
        <taxon>Pseudonocardiaceae</taxon>
        <taxon>Amycolatopsis</taxon>
    </lineage>
</organism>
<dbReference type="AlphaFoldDB" id="A0A1H8YG55"/>
<dbReference type="Pfam" id="PF14200">
    <property type="entry name" value="RicinB_lectin_2"/>
    <property type="match status" value="2"/>
</dbReference>
<dbReference type="InterPro" id="IPR054491">
    <property type="entry name" value="MGH1-like_GH"/>
</dbReference>
<reference evidence="3 4" key="1">
    <citation type="submission" date="2016-10" db="EMBL/GenBank/DDBJ databases">
        <authorList>
            <person name="de Groot N.N."/>
        </authorList>
    </citation>
    <scope>NUCLEOTIDE SEQUENCE [LARGE SCALE GENOMIC DNA]</scope>
    <source>
        <strain evidence="3 4">DSM 44993</strain>
    </source>
</reference>
<dbReference type="InterPro" id="IPR008928">
    <property type="entry name" value="6-hairpin_glycosidase_sf"/>
</dbReference>
<dbReference type="Gene3D" id="2.80.10.50">
    <property type="match status" value="1"/>
</dbReference>
<dbReference type="EMBL" id="FOEF01000015">
    <property type="protein sequence ID" value="SEP51043.1"/>
    <property type="molecule type" value="Genomic_DNA"/>
</dbReference>
<dbReference type="InterPro" id="IPR035992">
    <property type="entry name" value="Ricin_B-like_lectins"/>
</dbReference>
<dbReference type="SUPFAM" id="SSF48208">
    <property type="entry name" value="Six-hairpin glycosidases"/>
    <property type="match status" value="1"/>
</dbReference>
<sequence>MRSRFAAATLLLVAALLLPVSGAAASPLTPTAGGTSFLNHAALLGNAADPAWYEANIPFLDVPDQQIQSVYYYRWQTYREHLVYTGPVYGWMSSEFLQPADYGAPYGGIDAAAGHQITEGRWLRDQQYVKDDIDYWLAGPGQFPKPRNDNVNPDTGDWAHEYSFWAASAVWQQYLAAGDLGFTAAEQQALIKQYNGWADHYDASLGLYWQVPVWDATEFTPSSYESGDGYRGGVGYRPTINAYQFGDATAIAQIAALTGDSATANDFTGRAASLRSAVQSQLWDPSRQFFYGMPRDNNPSHALTGTREEMGFVPWMFDLPTADDTGAFAQLKDPDGFAAPFGPTTAERRSPWFMHEAADCCRWDGPSWPYETSQTLTGAANLLQDYPPQSTFTAADYVSLLHTYAATQYRDGQPYVAEAHDPDQDRWIYDGHAHSEDYNHSTYNDNVISGLIGLRGQPGGTLTLKPLAPASWDYFALENTPYHGHNVTVLWDRTGSRYGQGAGLHVYVDGAQVAQQSGLDPLTVPVGAAVAHPVPSTVDIAANGQRFGYGPQPSASYTSSYDNVWNAVDGIVYRTAVPQNSRWTSYGSPNATDSYQLDFHRGVSTGEVRLWFYDDGGGVRTPTSYDLQYDTGNGWATVPGQSRAPATVNGPTEITFPALTTSRLRVVAPNAGGGTGWGLQEFEVYSAPVFQLANVNSGLLMGVSDMSTQDGAPVVQFQDNGTRDHLWQLVPAGGGQYKIRNGNSGLVLGVDGMSTQDSAAVVQYHDTGTPDHLWTLIDAGGGQFKIRNAHSGLLLGVAGMSTQDSAAVVQFQDNGTADHLWQVRPAA</sequence>
<dbReference type="Pfam" id="PF22422">
    <property type="entry name" value="MGH1-like_GH"/>
    <property type="match status" value="1"/>
</dbReference>
<accession>A0A1H8YG55</accession>